<feature type="region of interest" description="Disordered" evidence="9">
    <location>
        <begin position="100"/>
        <end position="129"/>
    </location>
</feature>
<proteinExistence type="predicted"/>
<dbReference type="Gene3D" id="1.10.640.10">
    <property type="entry name" value="Haem peroxidase domain superfamily, animal type"/>
    <property type="match status" value="1"/>
</dbReference>
<comment type="caution">
    <text evidence="8">Lacks conserved residue(s) required for the propagation of feature annotation.</text>
</comment>
<name>A0A915DHV2_9BILA</name>
<protein>
    <recommendedName>
        <fullName evidence="2">peroxidase</fullName>
        <ecNumber evidence="2">1.11.1.7</ecNumber>
    </recommendedName>
</protein>
<evidence type="ECO:0000256" key="1">
    <source>
        <dbReference type="ARBA" id="ARBA00000189"/>
    </source>
</evidence>
<feature type="binding site" description="axial binding residue" evidence="7">
    <location>
        <position position="456"/>
    </location>
    <ligand>
        <name>heme b</name>
        <dbReference type="ChEBI" id="CHEBI:60344"/>
    </ligand>
    <ligandPart>
        <name>Fe</name>
        <dbReference type="ChEBI" id="CHEBI:18248"/>
    </ligandPart>
</feature>
<keyword evidence="6 8" id="KW-1015">Disulfide bond</keyword>
<keyword evidence="11" id="KW-1185">Reference proteome</keyword>
<keyword evidence="3" id="KW-0560">Oxidoreductase</keyword>
<dbReference type="GO" id="GO:0140825">
    <property type="term" value="F:lactoperoxidase activity"/>
    <property type="evidence" value="ECO:0007669"/>
    <property type="project" value="UniProtKB-EC"/>
</dbReference>
<dbReference type="SUPFAM" id="SSF48113">
    <property type="entry name" value="Heme-dependent peroxidases"/>
    <property type="match status" value="1"/>
</dbReference>
<dbReference type="GO" id="GO:0005615">
    <property type="term" value="C:extracellular space"/>
    <property type="evidence" value="ECO:0007669"/>
    <property type="project" value="TreeGrafter"/>
</dbReference>
<dbReference type="GO" id="GO:0020037">
    <property type="term" value="F:heme binding"/>
    <property type="evidence" value="ECO:0007669"/>
    <property type="project" value="InterPro"/>
</dbReference>
<evidence type="ECO:0000313" key="12">
    <source>
        <dbReference type="WBParaSite" id="jg19617"/>
    </source>
</evidence>
<keyword evidence="4 7" id="KW-0479">Metal-binding</keyword>
<keyword evidence="7" id="KW-0349">Heme</keyword>
<sequence>MLQPRAAGDKLASWTLDITCRRRNRLTYILVIAIFVETATAQLSPPKTNNFKCLPNGCCDQHEWCRFWASIGECKSNSDWMISNCQLACSTCNAPAAPEAQPQGPAAETTAAAPVAPQQSSGSGGSCSQIAEKPQEAAEQLAAGGLVNPVEDLSSRVLLSIDDITRSVSSGCVPQLAASECSQSLCYHLSYRSFDGVCNNLKRPLVGAAFRTYIRLLPPEYDNGFSEPASSLKNTRPSVREASRVLLSSSQVVTHDSFNSLLMQFGQFMSHDMAKTTLQPTANCASCDPVPSKCVPVHISEKDTNAAFKQKKCLKISPFVDGSQIYGSSSKDLHKFREGRTGMLKMSRFNSQMVLPFDQSKCSGESQCTASFVAGDIRANLFLGLSSMHILFAREHNRLAAELQRLNAAWSGDRVFQEARKIVGAEIQSILYKEFLPNCGSTISNVFTTSAYRFGHGMLLENYPRLMDNGQEISQGSFNFGDGVFKSNKILFEGGIDPILRGFWNTAVKRPHRMTPAITERMFGSTDLGSLNIMRGREHGIPSYNKWRQFCGLPAASTFESLKDQILDDSVRRGLEANYPSPDDVDLRTRDGDRFYFENKGIFTAAQLAEIEKFSLSRVLCDNGDHITEVPAQGFLLPRATSIVPCAQIPHIDLSKWKE</sequence>
<feature type="domain" description="ShKT" evidence="10">
    <location>
        <begin position="58"/>
        <end position="92"/>
    </location>
</feature>
<evidence type="ECO:0000256" key="6">
    <source>
        <dbReference type="ARBA" id="ARBA00023157"/>
    </source>
</evidence>
<evidence type="ECO:0000256" key="4">
    <source>
        <dbReference type="ARBA" id="ARBA00022723"/>
    </source>
</evidence>
<evidence type="ECO:0000256" key="8">
    <source>
        <dbReference type="PROSITE-ProRule" id="PRU01005"/>
    </source>
</evidence>
<organism evidence="11 12">
    <name type="scientific">Ditylenchus dipsaci</name>
    <dbReference type="NCBI Taxonomy" id="166011"/>
    <lineage>
        <taxon>Eukaryota</taxon>
        <taxon>Metazoa</taxon>
        <taxon>Ecdysozoa</taxon>
        <taxon>Nematoda</taxon>
        <taxon>Chromadorea</taxon>
        <taxon>Rhabditida</taxon>
        <taxon>Tylenchina</taxon>
        <taxon>Tylenchomorpha</taxon>
        <taxon>Sphaerularioidea</taxon>
        <taxon>Anguinidae</taxon>
        <taxon>Anguininae</taxon>
        <taxon>Ditylenchus</taxon>
    </lineage>
</organism>
<dbReference type="PANTHER" id="PTHR11475">
    <property type="entry name" value="OXIDASE/PEROXIDASE"/>
    <property type="match status" value="1"/>
</dbReference>
<keyword evidence="7" id="KW-0408">Iron</keyword>
<evidence type="ECO:0000256" key="2">
    <source>
        <dbReference type="ARBA" id="ARBA00012313"/>
    </source>
</evidence>
<evidence type="ECO:0000259" key="10">
    <source>
        <dbReference type="PROSITE" id="PS51670"/>
    </source>
</evidence>
<dbReference type="InterPro" id="IPR010255">
    <property type="entry name" value="Haem_peroxidase_sf"/>
</dbReference>
<dbReference type="FunFam" id="1.10.640.10:FF:000007">
    <property type="entry name" value="Peroxidase mlt-7"/>
    <property type="match status" value="1"/>
</dbReference>
<dbReference type="PANTHER" id="PTHR11475:SF61">
    <property type="entry name" value="PEROXIDASE MLT-7"/>
    <property type="match status" value="1"/>
</dbReference>
<dbReference type="Proteomes" id="UP000887574">
    <property type="component" value="Unplaced"/>
</dbReference>
<dbReference type="PRINTS" id="PR00457">
    <property type="entry name" value="ANPEROXIDASE"/>
</dbReference>
<dbReference type="SMART" id="SM00254">
    <property type="entry name" value="ShKT"/>
    <property type="match status" value="1"/>
</dbReference>
<dbReference type="GO" id="GO:0046872">
    <property type="term" value="F:metal ion binding"/>
    <property type="evidence" value="ECO:0007669"/>
    <property type="project" value="UniProtKB-KW"/>
</dbReference>
<dbReference type="Pfam" id="PF03098">
    <property type="entry name" value="An_peroxidase"/>
    <property type="match status" value="2"/>
</dbReference>
<evidence type="ECO:0000256" key="3">
    <source>
        <dbReference type="ARBA" id="ARBA00022559"/>
    </source>
</evidence>
<dbReference type="EC" id="1.11.1.7" evidence="2"/>
<dbReference type="GO" id="GO:0006979">
    <property type="term" value="P:response to oxidative stress"/>
    <property type="evidence" value="ECO:0007669"/>
    <property type="project" value="InterPro"/>
</dbReference>
<evidence type="ECO:0000313" key="11">
    <source>
        <dbReference type="Proteomes" id="UP000887574"/>
    </source>
</evidence>
<comment type="catalytic activity">
    <reaction evidence="1">
        <text>2 a phenolic donor + H2O2 = 2 a phenolic radical donor + 2 H2O</text>
        <dbReference type="Rhea" id="RHEA:56136"/>
        <dbReference type="ChEBI" id="CHEBI:15377"/>
        <dbReference type="ChEBI" id="CHEBI:16240"/>
        <dbReference type="ChEBI" id="CHEBI:139520"/>
        <dbReference type="ChEBI" id="CHEBI:139521"/>
        <dbReference type="EC" id="1.11.1.7"/>
    </reaction>
</comment>
<accession>A0A915DHV2</accession>
<dbReference type="InterPro" id="IPR037120">
    <property type="entry name" value="Haem_peroxidase_sf_animal"/>
</dbReference>
<evidence type="ECO:0000256" key="5">
    <source>
        <dbReference type="ARBA" id="ARBA00022729"/>
    </source>
</evidence>
<dbReference type="PROSITE" id="PS51670">
    <property type="entry name" value="SHKT"/>
    <property type="match status" value="1"/>
</dbReference>
<dbReference type="InterPro" id="IPR019791">
    <property type="entry name" value="Haem_peroxidase_animal"/>
</dbReference>
<feature type="disulfide bond" evidence="8">
    <location>
        <begin position="58"/>
        <end position="92"/>
    </location>
</feature>
<dbReference type="PROSITE" id="PS50292">
    <property type="entry name" value="PEROXIDASE_3"/>
    <property type="match status" value="1"/>
</dbReference>
<reference evidence="12" key="1">
    <citation type="submission" date="2022-11" db="UniProtKB">
        <authorList>
            <consortium name="WormBaseParasite"/>
        </authorList>
    </citation>
    <scope>IDENTIFICATION</scope>
</reference>
<evidence type="ECO:0000256" key="7">
    <source>
        <dbReference type="PIRSR" id="PIRSR619791-2"/>
    </source>
</evidence>
<evidence type="ECO:0000256" key="9">
    <source>
        <dbReference type="SAM" id="MobiDB-lite"/>
    </source>
</evidence>
<keyword evidence="3" id="KW-0575">Peroxidase</keyword>
<dbReference type="InterPro" id="IPR003582">
    <property type="entry name" value="ShKT_dom"/>
</dbReference>
<dbReference type="WBParaSite" id="jg19617">
    <property type="protein sequence ID" value="jg19617"/>
    <property type="gene ID" value="jg19617"/>
</dbReference>
<dbReference type="Pfam" id="PF01549">
    <property type="entry name" value="ShK"/>
    <property type="match status" value="1"/>
</dbReference>
<keyword evidence="5" id="KW-0732">Signal</keyword>
<dbReference type="AlphaFoldDB" id="A0A915DHV2"/>